<accession>A0A5M8QK70</accession>
<name>A0A5M8QK70_9MICO</name>
<evidence type="ECO:0000313" key="2">
    <source>
        <dbReference type="Proteomes" id="UP000323221"/>
    </source>
</evidence>
<sequence>MTKTKLSFPQSYLLNRAQQLANEVRNLTPKAGEIYGIYVSNHTHRTATSLANMGIGHIHSSNSNSGWFIIPAN</sequence>
<dbReference type="Proteomes" id="UP000323221">
    <property type="component" value="Unassembled WGS sequence"/>
</dbReference>
<keyword evidence="2" id="KW-1185">Reference proteome</keyword>
<dbReference type="RefSeq" id="WP_146355196.1">
    <property type="nucleotide sequence ID" value="NZ_VOIR01000011.1"/>
</dbReference>
<gene>
    <name evidence="1" type="ORF">FQ330_03275</name>
</gene>
<reference evidence="1 2" key="1">
    <citation type="submission" date="2019-08" db="EMBL/GenBank/DDBJ databases">
        <title>Agrococcus lahaulensis sp. nov., isolated from a cold desert of the Indian Himalayas.</title>
        <authorList>
            <person name="Qu J.H."/>
        </authorList>
    </citation>
    <scope>NUCLEOTIDE SEQUENCE [LARGE SCALE GENOMIC DNA]</scope>
    <source>
        <strain evidence="1 2">NS18</strain>
    </source>
</reference>
<dbReference type="AlphaFoldDB" id="A0A5M8QK70"/>
<protein>
    <submittedName>
        <fullName evidence="1">Uncharacterized protein</fullName>
    </submittedName>
</protein>
<evidence type="ECO:0000313" key="1">
    <source>
        <dbReference type="EMBL" id="KAA6436439.1"/>
    </source>
</evidence>
<proteinExistence type="predicted"/>
<comment type="caution">
    <text evidence="1">The sequence shown here is derived from an EMBL/GenBank/DDBJ whole genome shotgun (WGS) entry which is preliminary data.</text>
</comment>
<dbReference type="EMBL" id="VOIR01000011">
    <property type="protein sequence ID" value="KAA6436439.1"/>
    <property type="molecule type" value="Genomic_DNA"/>
</dbReference>
<organism evidence="1 2">
    <name type="scientific">Agrococcus sediminis</name>
    <dbReference type="NCBI Taxonomy" id="2599924"/>
    <lineage>
        <taxon>Bacteria</taxon>
        <taxon>Bacillati</taxon>
        <taxon>Actinomycetota</taxon>
        <taxon>Actinomycetes</taxon>
        <taxon>Micrococcales</taxon>
        <taxon>Microbacteriaceae</taxon>
        <taxon>Agrococcus</taxon>
    </lineage>
</organism>